<protein>
    <submittedName>
        <fullName evidence="1">Uncharacterized protein</fullName>
    </submittedName>
</protein>
<gene>
    <name evidence="1" type="ORF">FHX59_004672</name>
</gene>
<proteinExistence type="predicted"/>
<comment type="caution">
    <text evidence="1">The sequence shown here is derived from an EMBL/GenBank/DDBJ whole genome shotgun (WGS) entry which is preliminary data.</text>
</comment>
<dbReference type="Proteomes" id="UP000533533">
    <property type="component" value="Unassembled WGS sequence"/>
</dbReference>
<accession>A0ABR6FTT4</accession>
<dbReference type="EMBL" id="JACHVZ010000013">
    <property type="protein sequence ID" value="MBB2930210.1"/>
    <property type="molecule type" value="Genomic_DNA"/>
</dbReference>
<reference evidence="1 2" key="1">
    <citation type="submission" date="2020-08" db="EMBL/GenBank/DDBJ databases">
        <title>Genomic Encyclopedia of Type Strains, Phase IV (KMG-V): Genome sequencing to study the core and pangenomes of soil and plant-associated prokaryotes.</title>
        <authorList>
            <person name="Whitman W."/>
        </authorList>
    </citation>
    <scope>NUCLEOTIDE SEQUENCE [LARGE SCALE GENOMIC DNA]</scope>
    <source>
        <strain evidence="1 2">SRMrh-85</strain>
    </source>
</reference>
<evidence type="ECO:0000313" key="2">
    <source>
        <dbReference type="Proteomes" id="UP000533533"/>
    </source>
</evidence>
<keyword evidence="2" id="KW-1185">Reference proteome</keyword>
<name>A0ABR6FTT4_9BURK</name>
<evidence type="ECO:0000313" key="1">
    <source>
        <dbReference type="EMBL" id="MBB2930210.1"/>
    </source>
</evidence>
<organism evidence="1 2">
    <name type="scientific">Paraburkholderia silvatlantica</name>
    <dbReference type="NCBI Taxonomy" id="321895"/>
    <lineage>
        <taxon>Bacteria</taxon>
        <taxon>Pseudomonadati</taxon>
        <taxon>Pseudomonadota</taxon>
        <taxon>Betaproteobacteria</taxon>
        <taxon>Burkholderiales</taxon>
        <taxon>Burkholderiaceae</taxon>
        <taxon>Paraburkholderia</taxon>
    </lineage>
</organism>
<sequence>MAAMKLCGVVTARIMSVRPYGGTAFGHLRRCVAMYGGYRARSRFAGRHEGAAIGNVREKIE</sequence>
<dbReference type="RefSeq" id="WP_133253754.1">
    <property type="nucleotide sequence ID" value="NZ_JACHVZ010000013.1"/>
</dbReference>